<name>A0ABX5FR62_9BACL</name>
<dbReference type="GeneID" id="95751900"/>
<proteinExistence type="predicted"/>
<keyword evidence="2" id="KW-0732">Signal</keyword>
<gene>
    <name evidence="4" type="ORF">C7R92_17550</name>
</gene>
<evidence type="ECO:0000259" key="3">
    <source>
        <dbReference type="PROSITE" id="PS51677"/>
    </source>
</evidence>
<sequence>MDFAVMYHYVRPRSGWNGIFPLLPEEFEKQIDLISKTHNIVHLDELNKKSVKPQCVLTFDDGTRDQYVYAYDILKKKGIPAYFTVMSGPMLTGIIPVFHLVHVILSFKTDEEIWELLSSRYDVSNVEEESSIYHYEPNRLRRFNKYVLNFMLSQSESREVLESIFKTIFPDSLSFIKNFYLNVGDLKEMSQSGMAIGVHCHHHAPYNGNPHEFYKNEIMPCKAFLKETLGINSQWYTPAFGGGKMHERMRNEITPILRENGFRKGFTVNPGLMNGNDGFWIDRIDCVQLPPSRSSSINTVIEQYTTNV</sequence>
<dbReference type="InterPro" id="IPR011330">
    <property type="entry name" value="Glyco_hydro/deAcase_b/a-brl"/>
</dbReference>
<dbReference type="RefSeq" id="WP_106835139.1">
    <property type="nucleotide sequence ID" value="NZ_JARMEW010000041.1"/>
</dbReference>
<dbReference type="Proteomes" id="UP000241645">
    <property type="component" value="Unassembled WGS sequence"/>
</dbReference>
<dbReference type="PANTHER" id="PTHR34216">
    <property type="match status" value="1"/>
</dbReference>
<dbReference type="SUPFAM" id="SSF88713">
    <property type="entry name" value="Glycoside hydrolase/deacetylase"/>
    <property type="match status" value="1"/>
</dbReference>
<evidence type="ECO:0000313" key="4">
    <source>
        <dbReference type="EMBL" id="PSK08456.1"/>
    </source>
</evidence>
<dbReference type="Pfam" id="PF01522">
    <property type="entry name" value="Polysacc_deac_1"/>
    <property type="match status" value="2"/>
</dbReference>
<dbReference type="PANTHER" id="PTHR34216:SF3">
    <property type="entry name" value="POLY-BETA-1,6-N-ACETYL-D-GLUCOSAMINE N-DEACETYLASE"/>
    <property type="match status" value="1"/>
</dbReference>
<dbReference type="InterPro" id="IPR002509">
    <property type="entry name" value="NODB_dom"/>
</dbReference>
<dbReference type="EMBL" id="PXZO01000033">
    <property type="protein sequence ID" value="PSK08456.1"/>
    <property type="molecule type" value="Genomic_DNA"/>
</dbReference>
<keyword evidence="5" id="KW-1185">Reference proteome</keyword>
<evidence type="ECO:0000313" key="5">
    <source>
        <dbReference type="Proteomes" id="UP000241645"/>
    </source>
</evidence>
<evidence type="ECO:0000256" key="2">
    <source>
        <dbReference type="ARBA" id="ARBA00022729"/>
    </source>
</evidence>
<reference evidence="4 5" key="1">
    <citation type="submission" date="2018-03" db="EMBL/GenBank/DDBJ databases">
        <title>Brevisbacillus phylogenomics.</title>
        <authorList>
            <person name="Dunlap C."/>
        </authorList>
    </citation>
    <scope>NUCLEOTIDE SEQUENCE [LARGE SCALE GENOMIC DNA]</scope>
    <source>
        <strain evidence="4 5">NRRL B-41110</strain>
    </source>
</reference>
<dbReference type="Gene3D" id="3.20.20.370">
    <property type="entry name" value="Glycoside hydrolase/deacetylase"/>
    <property type="match status" value="1"/>
</dbReference>
<organism evidence="4 5">
    <name type="scientific">Brevibacillus porteri</name>
    <dbReference type="NCBI Taxonomy" id="2126350"/>
    <lineage>
        <taxon>Bacteria</taxon>
        <taxon>Bacillati</taxon>
        <taxon>Bacillota</taxon>
        <taxon>Bacilli</taxon>
        <taxon>Bacillales</taxon>
        <taxon>Paenibacillaceae</taxon>
        <taxon>Brevibacillus</taxon>
    </lineage>
</organism>
<comment type="caution">
    <text evidence="4">The sequence shown here is derived from an EMBL/GenBank/DDBJ whole genome shotgun (WGS) entry which is preliminary data.</text>
</comment>
<dbReference type="InterPro" id="IPR051398">
    <property type="entry name" value="Polysacch_Deacetylase"/>
</dbReference>
<comment type="subcellular location">
    <subcellularLocation>
        <location evidence="1">Secreted</location>
    </subcellularLocation>
</comment>
<dbReference type="PROSITE" id="PS51677">
    <property type="entry name" value="NODB"/>
    <property type="match status" value="1"/>
</dbReference>
<evidence type="ECO:0000256" key="1">
    <source>
        <dbReference type="ARBA" id="ARBA00004613"/>
    </source>
</evidence>
<feature type="domain" description="NodB homology" evidence="3">
    <location>
        <begin position="53"/>
        <end position="308"/>
    </location>
</feature>
<protein>
    <submittedName>
        <fullName evidence="4">Polysaccharide deacetylase</fullName>
    </submittedName>
</protein>
<accession>A0ABX5FR62</accession>